<gene>
    <name evidence="1" type="ORF">PUN28_001161</name>
</gene>
<keyword evidence="2" id="KW-1185">Reference proteome</keyword>
<organism evidence="1 2">
    <name type="scientific">Cardiocondyla obscurior</name>
    <dbReference type="NCBI Taxonomy" id="286306"/>
    <lineage>
        <taxon>Eukaryota</taxon>
        <taxon>Metazoa</taxon>
        <taxon>Ecdysozoa</taxon>
        <taxon>Arthropoda</taxon>
        <taxon>Hexapoda</taxon>
        <taxon>Insecta</taxon>
        <taxon>Pterygota</taxon>
        <taxon>Neoptera</taxon>
        <taxon>Endopterygota</taxon>
        <taxon>Hymenoptera</taxon>
        <taxon>Apocrita</taxon>
        <taxon>Aculeata</taxon>
        <taxon>Formicoidea</taxon>
        <taxon>Formicidae</taxon>
        <taxon>Myrmicinae</taxon>
        <taxon>Cardiocondyla</taxon>
    </lineage>
</organism>
<dbReference type="EMBL" id="JADYXP020000001">
    <property type="protein sequence ID" value="KAL0134117.1"/>
    <property type="molecule type" value="Genomic_DNA"/>
</dbReference>
<accession>A0AAW2H3H3</accession>
<sequence length="112" mass="12831">MNSPAPTINHRESTARNFKDHVGSFKCFVKENKYKSYHFKNDYLTDTDFAKLLHFKTILENFSDDLSCISKKILPLASPLSCDVDVKYLSRFSIAVLTVQSGGGYRCRLERT</sequence>
<comment type="caution">
    <text evidence="1">The sequence shown here is derived from an EMBL/GenBank/DDBJ whole genome shotgun (WGS) entry which is preliminary data.</text>
</comment>
<reference evidence="1 2" key="1">
    <citation type="submission" date="2023-03" db="EMBL/GenBank/DDBJ databases">
        <title>High recombination rates correlate with genetic variation in Cardiocondyla obscurior ants.</title>
        <authorList>
            <person name="Errbii M."/>
        </authorList>
    </citation>
    <scope>NUCLEOTIDE SEQUENCE [LARGE SCALE GENOMIC DNA]</scope>
    <source>
        <strain evidence="1">Alpha-2009</strain>
        <tissue evidence="1">Whole body</tissue>
    </source>
</reference>
<dbReference type="AlphaFoldDB" id="A0AAW2H3H3"/>
<proteinExistence type="predicted"/>
<evidence type="ECO:0000313" key="2">
    <source>
        <dbReference type="Proteomes" id="UP001430953"/>
    </source>
</evidence>
<protein>
    <submittedName>
        <fullName evidence="1">Uncharacterized protein</fullName>
    </submittedName>
</protein>
<evidence type="ECO:0000313" key="1">
    <source>
        <dbReference type="EMBL" id="KAL0134117.1"/>
    </source>
</evidence>
<dbReference type="Proteomes" id="UP001430953">
    <property type="component" value="Unassembled WGS sequence"/>
</dbReference>
<name>A0AAW2H3H3_9HYME</name>